<dbReference type="SUPFAM" id="SSF46785">
    <property type="entry name" value="Winged helix' DNA-binding domain"/>
    <property type="match status" value="1"/>
</dbReference>
<dbReference type="Proteomes" id="UP001596157">
    <property type="component" value="Unassembled WGS sequence"/>
</dbReference>
<evidence type="ECO:0000256" key="1">
    <source>
        <dbReference type="ARBA" id="ARBA00023015"/>
    </source>
</evidence>
<evidence type="ECO:0000313" key="6">
    <source>
        <dbReference type="Proteomes" id="UP001596157"/>
    </source>
</evidence>
<keyword evidence="3" id="KW-0804">Transcription</keyword>
<evidence type="ECO:0000256" key="3">
    <source>
        <dbReference type="ARBA" id="ARBA00023163"/>
    </source>
</evidence>
<dbReference type="InterPro" id="IPR011711">
    <property type="entry name" value="GntR_C"/>
</dbReference>
<dbReference type="PROSITE" id="PS50949">
    <property type="entry name" value="HTH_GNTR"/>
    <property type="match status" value="1"/>
</dbReference>
<evidence type="ECO:0000313" key="5">
    <source>
        <dbReference type="EMBL" id="MFC5290714.1"/>
    </source>
</evidence>
<dbReference type="SMART" id="SM00345">
    <property type="entry name" value="HTH_GNTR"/>
    <property type="match status" value="1"/>
</dbReference>
<dbReference type="PANTHER" id="PTHR43537:SF45">
    <property type="entry name" value="GNTR FAMILY REGULATORY PROTEIN"/>
    <property type="match status" value="1"/>
</dbReference>
<dbReference type="EMBL" id="JBHSKF010000018">
    <property type="protein sequence ID" value="MFC5290714.1"/>
    <property type="molecule type" value="Genomic_DNA"/>
</dbReference>
<proteinExistence type="predicted"/>
<evidence type="ECO:0000259" key="4">
    <source>
        <dbReference type="PROSITE" id="PS50949"/>
    </source>
</evidence>
<dbReference type="RefSeq" id="WP_378250609.1">
    <property type="nucleotide sequence ID" value="NZ_JBHSKF010000018.1"/>
</dbReference>
<accession>A0ABW0EX16</accession>
<comment type="caution">
    <text evidence="5">The sequence shown here is derived from an EMBL/GenBank/DDBJ whole genome shotgun (WGS) entry which is preliminary data.</text>
</comment>
<dbReference type="InterPro" id="IPR008920">
    <property type="entry name" value="TF_FadR/GntR_C"/>
</dbReference>
<dbReference type="SUPFAM" id="SSF48008">
    <property type="entry name" value="GntR ligand-binding domain-like"/>
    <property type="match status" value="1"/>
</dbReference>
<dbReference type="Pfam" id="PF07729">
    <property type="entry name" value="FCD"/>
    <property type="match status" value="1"/>
</dbReference>
<evidence type="ECO:0000256" key="2">
    <source>
        <dbReference type="ARBA" id="ARBA00023125"/>
    </source>
</evidence>
<sequence length="222" mass="24866">MKDLAELVRLPERESAAEATAGALRELIMTGRLRPGARVNESDFIGVLDVSRNTLREAFRLLHHEKLLVHRLNRGVFVRTLSVDDVADLFRVRRVIECSALSRATAEGVELMDRAVQTGLAAAEQGDWADVGTANIRFHQAIVAQAGSARMDELMRQVVAELRLGFLEMGNPRDFHMPYLGRNGEIVNALTRDEPDEADRQLRAYLDDAEEEMLVAFRAMGR</sequence>
<dbReference type="SMART" id="SM00895">
    <property type="entry name" value="FCD"/>
    <property type="match status" value="1"/>
</dbReference>
<dbReference type="InterPro" id="IPR000524">
    <property type="entry name" value="Tscrpt_reg_HTH_GntR"/>
</dbReference>
<protein>
    <submittedName>
        <fullName evidence="5">GntR family transcriptional regulator</fullName>
    </submittedName>
</protein>
<dbReference type="InterPro" id="IPR036390">
    <property type="entry name" value="WH_DNA-bd_sf"/>
</dbReference>
<dbReference type="Gene3D" id="1.10.10.10">
    <property type="entry name" value="Winged helix-like DNA-binding domain superfamily/Winged helix DNA-binding domain"/>
    <property type="match status" value="1"/>
</dbReference>
<keyword evidence="6" id="KW-1185">Reference proteome</keyword>
<organism evidence="5 6">
    <name type="scientific">Actinokineospora guangxiensis</name>
    <dbReference type="NCBI Taxonomy" id="1490288"/>
    <lineage>
        <taxon>Bacteria</taxon>
        <taxon>Bacillati</taxon>
        <taxon>Actinomycetota</taxon>
        <taxon>Actinomycetes</taxon>
        <taxon>Pseudonocardiales</taxon>
        <taxon>Pseudonocardiaceae</taxon>
        <taxon>Actinokineospora</taxon>
    </lineage>
</organism>
<dbReference type="Gene3D" id="1.20.120.530">
    <property type="entry name" value="GntR ligand-binding domain-like"/>
    <property type="match status" value="1"/>
</dbReference>
<feature type="domain" description="HTH gntR-type" evidence="4">
    <location>
        <begin position="14"/>
        <end position="81"/>
    </location>
</feature>
<dbReference type="PANTHER" id="PTHR43537">
    <property type="entry name" value="TRANSCRIPTIONAL REGULATOR, GNTR FAMILY"/>
    <property type="match status" value="1"/>
</dbReference>
<dbReference type="InterPro" id="IPR036388">
    <property type="entry name" value="WH-like_DNA-bd_sf"/>
</dbReference>
<keyword evidence="2" id="KW-0238">DNA-binding</keyword>
<keyword evidence="1" id="KW-0805">Transcription regulation</keyword>
<gene>
    <name evidence="5" type="ORF">ACFPM7_26980</name>
</gene>
<reference evidence="6" key="1">
    <citation type="journal article" date="2019" name="Int. J. Syst. Evol. Microbiol.">
        <title>The Global Catalogue of Microorganisms (GCM) 10K type strain sequencing project: providing services to taxonomists for standard genome sequencing and annotation.</title>
        <authorList>
            <consortium name="The Broad Institute Genomics Platform"/>
            <consortium name="The Broad Institute Genome Sequencing Center for Infectious Disease"/>
            <person name="Wu L."/>
            <person name="Ma J."/>
        </authorList>
    </citation>
    <scope>NUCLEOTIDE SEQUENCE [LARGE SCALE GENOMIC DNA]</scope>
    <source>
        <strain evidence="6">CCUG 59778</strain>
    </source>
</reference>
<dbReference type="Pfam" id="PF00392">
    <property type="entry name" value="GntR"/>
    <property type="match status" value="1"/>
</dbReference>
<name>A0ABW0EX16_9PSEU</name>